<proteinExistence type="predicted"/>
<keyword evidence="2" id="KW-1003">Cell membrane</keyword>
<evidence type="ECO:0000256" key="10">
    <source>
        <dbReference type="SAM" id="Phobius"/>
    </source>
</evidence>
<keyword evidence="9" id="KW-0807">Transducer</keyword>
<feature type="transmembrane region" description="Helical" evidence="10">
    <location>
        <begin position="810"/>
        <end position="830"/>
    </location>
</feature>
<dbReference type="Gene3D" id="3.40.50.2300">
    <property type="match status" value="2"/>
</dbReference>
<evidence type="ECO:0000256" key="9">
    <source>
        <dbReference type="ARBA" id="ARBA00023224"/>
    </source>
</evidence>
<keyword evidence="4 10" id="KW-1133">Transmembrane helix</keyword>
<keyword evidence="7 12" id="KW-0675">Receptor</keyword>
<accession>A0A2B4SM00</accession>
<feature type="domain" description="G-protein coupled receptors family 3 profile" evidence="11">
    <location>
        <begin position="608"/>
        <end position="882"/>
    </location>
</feature>
<dbReference type="PANTHER" id="PTHR24060">
    <property type="entry name" value="METABOTROPIC GLUTAMATE RECEPTOR"/>
    <property type="match status" value="1"/>
</dbReference>
<dbReference type="PRINTS" id="PR00248">
    <property type="entry name" value="GPCRMGR"/>
</dbReference>
<evidence type="ECO:0000256" key="7">
    <source>
        <dbReference type="ARBA" id="ARBA00023170"/>
    </source>
</evidence>
<dbReference type="AlphaFoldDB" id="A0A2B4SM00"/>
<dbReference type="PROSITE" id="PS50259">
    <property type="entry name" value="G_PROTEIN_RECEP_F3_4"/>
    <property type="match status" value="1"/>
</dbReference>
<feature type="transmembrane region" description="Helical" evidence="10">
    <location>
        <begin position="646"/>
        <end position="666"/>
    </location>
</feature>
<evidence type="ECO:0000256" key="1">
    <source>
        <dbReference type="ARBA" id="ARBA00004651"/>
    </source>
</evidence>
<dbReference type="InterPro" id="IPR017978">
    <property type="entry name" value="GPCR_3_C"/>
</dbReference>
<dbReference type="EMBL" id="LSMT01000043">
    <property type="protein sequence ID" value="PFX30921.1"/>
    <property type="molecule type" value="Genomic_DNA"/>
</dbReference>
<evidence type="ECO:0000256" key="6">
    <source>
        <dbReference type="ARBA" id="ARBA00023136"/>
    </source>
</evidence>
<dbReference type="InterPro" id="IPR038550">
    <property type="entry name" value="GPCR_3_9-Cys_sf"/>
</dbReference>
<evidence type="ECO:0000256" key="5">
    <source>
        <dbReference type="ARBA" id="ARBA00023040"/>
    </source>
</evidence>
<dbReference type="GO" id="GO:0004930">
    <property type="term" value="F:G protein-coupled receptor activity"/>
    <property type="evidence" value="ECO:0007669"/>
    <property type="project" value="UniProtKB-KW"/>
</dbReference>
<dbReference type="Pfam" id="PF00003">
    <property type="entry name" value="7tm_3"/>
    <property type="match status" value="1"/>
</dbReference>
<evidence type="ECO:0000256" key="8">
    <source>
        <dbReference type="ARBA" id="ARBA00023180"/>
    </source>
</evidence>
<feature type="transmembrane region" description="Helical" evidence="10">
    <location>
        <begin position="36"/>
        <end position="56"/>
    </location>
</feature>
<dbReference type="Pfam" id="PF07562">
    <property type="entry name" value="NCD3G"/>
    <property type="match status" value="1"/>
</dbReference>
<keyword evidence="5" id="KW-0297">G-protein coupled receptor</keyword>
<dbReference type="InterPro" id="IPR028082">
    <property type="entry name" value="Peripla_BP_I"/>
</dbReference>
<dbReference type="InterPro" id="IPR001828">
    <property type="entry name" value="ANF_lig-bd_rcpt"/>
</dbReference>
<comment type="subcellular location">
    <subcellularLocation>
        <location evidence="1">Cell membrane</location>
        <topology evidence="1">Multi-pass membrane protein</topology>
    </subcellularLocation>
</comment>
<evidence type="ECO:0000256" key="3">
    <source>
        <dbReference type="ARBA" id="ARBA00022692"/>
    </source>
</evidence>
<evidence type="ECO:0000256" key="2">
    <source>
        <dbReference type="ARBA" id="ARBA00022475"/>
    </source>
</evidence>
<dbReference type="InterPro" id="IPR000337">
    <property type="entry name" value="GPCR_3"/>
</dbReference>
<evidence type="ECO:0000313" key="13">
    <source>
        <dbReference type="Proteomes" id="UP000225706"/>
    </source>
</evidence>
<dbReference type="Gene3D" id="2.10.50.30">
    <property type="entry name" value="GPCR, family 3, nine cysteines domain"/>
    <property type="match status" value="1"/>
</dbReference>
<name>A0A2B4SM00_STYPI</name>
<dbReference type="CDD" id="cd13953">
    <property type="entry name" value="7tm_classC_mGluR-like"/>
    <property type="match status" value="1"/>
</dbReference>
<dbReference type="FunFam" id="2.10.50.30:FF:000005">
    <property type="entry name" value="Metabotropic glutamate receptor"/>
    <property type="match status" value="1"/>
</dbReference>
<protein>
    <submittedName>
        <fullName evidence="12">Metabotropic glutamate receptor 7</fullName>
    </submittedName>
</protein>
<keyword evidence="6 10" id="KW-0472">Membrane</keyword>
<feature type="transmembrane region" description="Helical" evidence="10">
    <location>
        <begin position="777"/>
        <end position="798"/>
    </location>
</feature>
<keyword evidence="3 10" id="KW-0812">Transmembrane</keyword>
<dbReference type="GO" id="GO:0005886">
    <property type="term" value="C:plasma membrane"/>
    <property type="evidence" value="ECO:0007669"/>
    <property type="project" value="UniProtKB-SubCell"/>
</dbReference>
<comment type="caution">
    <text evidence="12">The sequence shown here is derived from an EMBL/GenBank/DDBJ whole genome shotgun (WGS) entry which is preliminary data.</text>
</comment>
<feature type="transmembrane region" description="Helical" evidence="10">
    <location>
        <begin position="729"/>
        <end position="748"/>
    </location>
</feature>
<dbReference type="CDD" id="cd06350">
    <property type="entry name" value="PBP1_GPCR_family_C-like"/>
    <property type="match status" value="1"/>
</dbReference>
<reference evidence="13" key="1">
    <citation type="journal article" date="2017" name="bioRxiv">
        <title>Comparative analysis of the genomes of Stylophora pistillata and Acropora digitifera provides evidence for extensive differences between species of corals.</title>
        <authorList>
            <person name="Voolstra C.R."/>
            <person name="Li Y."/>
            <person name="Liew Y.J."/>
            <person name="Baumgarten S."/>
            <person name="Zoccola D."/>
            <person name="Flot J.-F."/>
            <person name="Tambutte S."/>
            <person name="Allemand D."/>
            <person name="Aranda M."/>
        </authorList>
    </citation>
    <scope>NUCLEOTIDE SEQUENCE [LARGE SCALE GENOMIC DNA]</scope>
</reference>
<dbReference type="Proteomes" id="UP000225706">
    <property type="component" value="Unassembled WGS sequence"/>
</dbReference>
<keyword evidence="8" id="KW-0325">Glycoprotein</keyword>
<evidence type="ECO:0000313" key="12">
    <source>
        <dbReference type="EMBL" id="PFX30921.1"/>
    </source>
</evidence>
<dbReference type="InterPro" id="IPR050726">
    <property type="entry name" value="mGluR"/>
</dbReference>
<dbReference type="SUPFAM" id="SSF53822">
    <property type="entry name" value="Periplasmic binding protein-like I"/>
    <property type="match status" value="1"/>
</dbReference>
<feature type="transmembrane region" description="Helical" evidence="10">
    <location>
        <begin position="607"/>
        <end position="631"/>
    </location>
</feature>
<dbReference type="OrthoDB" id="5954541at2759"/>
<organism evidence="12 13">
    <name type="scientific">Stylophora pistillata</name>
    <name type="common">Smooth cauliflower coral</name>
    <dbReference type="NCBI Taxonomy" id="50429"/>
    <lineage>
        <taxon>Eukaryota</taxon>
        <taxon>Metazoa</taxon>
        <taxon>Cnidaria</taxon>
        <taxon>Anthozoa</taxon>
        <taxon>Hexacorallia</taxon>
        <taxon>Scleractinia</taxon>
        <taxon>Astrocoeniina</taxon>
        <taxon>Pocilloporidae</taxon>
        <taxon>Stylophora</taxon>
    </lineage>
</organism>
<dbReference type="InterPro" id="IPR011500">
    <property type="entry name" value="GPCR_3_9-Cys_dom"/>
</dbReference>
<evidence type="ECO:0000256" key="4">
    <source>
        <dbReference type="ARBA" id="ARBA00022989"/>
    </source>
</evidence>
<gene>
    <name evidence="12" type="primary">GRM7</name>
    <name evidence="12" type="ORF">AWC38_SpisGene4268</name>
</gene>
<dbReference type="Pfam" id="PF01094">
    <property type="entry name" value="ANF_receptor"/>
    <property type="match status" value="1"/>
</dbReference>
<keyword evidence="13" id="KW-1185">Reference proteome</keyword>
<feature type="transmembrane region" description="Helical" evidence="10">
    <location>
        <begin position="836"/>
        <end position="859"/>
    </location>
</feature>
<sequence length="910" mass="101260">MCVDEVLKSASASLVHYAVSSGDQKPHAYSILKNSMAMPSSFLMFIFLAAVLSCFVKAGAKTFPRRTAYEDGTIMLGGLFDLHHNAGENNSCGNLLAANLGSVQAMIFAIERINDNKRFLPNVTIGYEILDYCLQPAIAVETSYELVVKSDHRFSLQNCTGKNAGKEIAGVIGPMDSASAIMVSSLFEIAHIPSISSLATSVELSSTLYNHFYRTVSPDSWRASLLADIAQFFNWTYVAAIALDDSFGRYGVWGIEKESNSRENLCIALTRFVPRVDPFDQVEKIVLELKKMENVKVVLVWLYGRYAQSFMNEVVRQGVKGKTWIFTDGTTPTDPFFEDDRFAGLLNGSFGILHRAARSEEYQKYLVNLAKRNFSGSTYLWWQEYWDNPRDKNISGGSLEEYFSDENPFISSPYVSYTIDGVDAFAHALHNMYNCREPHGLLEGGECPSIQDLKVMGENLNVYLRNVSFQGLTGTVQFDQHGDPLEASYDIVNFKSQIGKGLERVLVGWWTRRSNSKLRLNLTKITWNNQNGFGGIPLSVCSKDCKPGERKVTRSSCCWECVDCPIGTISSDGISSNCSECSEREKPNEERTKCLDLPLNNLKWSDLSAIAVTCTTALGLGLTFLCFAIFIKHRNTPIVKASNKELSFLLLFVVVLFFAFALLNLLSPTDILCRVTCIWRDTVYTLCVSILLLKSMKIVKAFRLQGKLPDSLTSRPKKRKNFCLTGQRLHLLIISSIQVMLNLIWIFVDPPSKETIVRPLQYIFAVCKPFRSVSGHVLLIISVAFLMILSLACIYYAFKGRKIPENFNEARYIGFAMYILLLCSAAYYPVVFGLEGWYVGVIGGVTTLVSSFALLGCMFGPKVYVIIFSPEQNTREAISTEIAKYSLSSTVAGGGAVARVAPVPSSQSSL</sequence>
<evidence type="ECO:0000259" key="11">
    <source>
        <dbReference type="PROSITE" id="PS50259"/>
    </source>
</evidence>